<dbReference type="InterPro" id="IPR036388">
    <property type="entry name" value="WH-like_DNA-bd_sf"/>
</dbReference>
<dbReference type="Gene3D" id="1.10.10.10">
    <property type="entry name" value="Winged helix-like DNA-binding domain superfamily/Winged helix DNA-binding domain"/>
    <property type="match status" value="1"/>
</dbReference>
<accession>A0ABN6RE68</accession>
<dbReference type="EMBL" id="AP026560">
    <property type="protein sequence ID" value="BDP41611.1"/>
    <property type="molecule type" value="Genomic_DNA"/>
</dbReference>
<gene>
    <name evidence="1" type="ORF">DAETH_15800</name>
</gene>
<evidence type="ECO:0008006" key="3">
    <source>
        <dbReference type="Google" id="ProtNLM"/>
    </source>
</evidence>
<dbReference type="Proteomes" id="UP001064971">
    <property type="component" value="Chromosome"/>
</dbReference>
<keyword evidence="2" id="KW-1185">Reference proteome</keyword>
<dbReference type="RefSeq" id="WP_264774353.1">
    <property type="nucleotide sequence ID" value="NZ_AP026560.1"/>
</dbReference>
<protein>
    <recommendedName>
        <fullName evidence="3">Replication-relaxation</fullName>
    </recommendedName>
</protein>
<reference evidence="1" key="1">
    <citation type="submission" date="2022-07" db="EMBL/GenBank/DDBJ databases">
        <title>Complete Genome Sequence of the Radioresistant Bacterium Deinococcus aetherius ST0316, Isolated from the Air Dust collected in Lower Stratosphere above Japan.</title>
        <authorList>
            <person name="Satoh K."/>
            <person name="Hagiwara K."/>
            <person name="Katsumata K."/>
            <person name="Kubo A."/>
            <person name="Yokobori S."/>
            <person name="Yamagishi A."/>
            <person name="Oono Y."/>
            <person name="Narumi I."/>
        </authorList>
    </citation>
    <scope>NUCLEOTIDE SEQUENCE</scope>
    <source>
        <strain evidence="1">ST0316</strain>
    </source>
</reference>
<sequence>MQDTPSPRRRTVTDPQAARILLDPQELHFFEPFLAREGTVREVAAVLACKPNSLLARVRRFLACGLLEVVREVPRPGRAVKVYRSTADVYFVPHSGSPFADHAVWAQERAALLGRGLRFGHAQAPRLRGHRVYRDEHGVTTHMLAVSADENYDPLAPGEPALFTASHDAVYLNFEEAKRLQGELDALLRRYATVGGGQRYLLWLNLVPLPVQTALGGAT</sequence>
<name>A0ABN6RE68_9DEIO</name>
<proteinExistence type="predicted"/>
<organism evidence="1 2">
    <name type="scientific">Deinococcus aetherius</name>
    <dbReference type="NCBI Taxonomy" id="200252"/>
    <lineage>
        <taxon>Bacteria</taxon>
        <taxon>Thermotogati</taxon>
        <taxon>Deinococcota</taxon>
        <taxon>Deinococci</taxon>
        <taxon>Deinococcales</taxon>
        <taxon>Deinococcaceae</taxon>
        <taxon>Deinococcus</taxon>
    </lineage>
</organism>
<evidence type="ECO:0000313" key="2">
    <source>
        <dbReference type="Proteomes" id="UP001064971"/>
    </source>
</evidence>
<evidence type="ECO:0000313" key="1">
    <source>
        <dbReference type="EMBL" id="BDP41611.1"/>
    </source>
</evidence>